<evidence type="ECO:0000256" key="10">
    <source>
        <dbReference type="ARBA" id="ARBA00023098"/>
    </source>
</evidence>
<proteinExistence type="inferred from homology"/>
<dbReference type="AlphaFoldDB" id="A0A8C4REA5"/>
<dbReference type="EC" id="2.4.1.-" evidence="13"/>
<keyword evidence="6 13" id="KW-0812">Transmembrane</keyword>
<evidence type="ECO:0000256" key="7">
    <source>
        <dbReference type="ARBA" id="ARBA00022968"/>
    </source>
</evidence>
<keyword evidence="11 13" id="KW-0472">Membrane</keyword>
<dbReference type="FunFam" id="3.90.550.50:FF:000001">
    <property type="entry name" value="Hexosyltransferase"/>
    <property type="match status" value="1"/>
</dbReference>
<dbReference type="GO" id="GO:0006629">
    <property type="term" value="P:lipid metabolic process"/>
    <property type="evidence" value="ECO:0007669"/>
    <property type="project" value="UniProtKB-KW"/>
</dbReference>
<accession>A0A8C4REA5</accession>
<dbReference type="InterPro" id="IPR002659">
    <property type="entry name" value="Glyco_trans_31"/>
</dbReference>
<reference evidence="14" key="2">
    <citation type="submission" date="2025-09" db="UniProtKB">
        <authorList>
            <consortium name="Ensembl"/>
        </authorList>
    </citation>
    <scope>IDENTIFICATION</scope>
</reference>
<dbReference type="OMA" id="LYIMINI"/>
<comment type="pathway">
    <text evidence="2">Protein modification; protein glycosylation.</text>
</comment>
<evidence type="ECO:0000313" key="14">
    <source>
        <dbReference type="Ensembl" id="ENSEBUP00000027441.1"/>
    </source>
</evidence>
<sequence>MFGKSSSGVRNVGLYCLCLIFIVGVISVMLLNALRVISIREFETLDIVPLVRDERRYSFQMNEPDLCFKQTPFLVLLVFTTPHEVEVRDAIRETWGGVHSVVWSPNGDRVNVTSVFLIGIMPPSDAEATTNQAAVMLESQHNHDIVQYTEVDSSDTLVLKTLAGMAWAHRHCQQAKYIMKSEGDVFVNVEYLIKVLLYPGQPELTDYLTGQLVEGGRPHRDPQSKWFIPHDVYPDNIYPPFVLSSAYVLSADLVPKILNVSHSVPYFKLDDVYLGMCLARLGLKPSAPPRVHMFNAWFVVYSTCTYAYIVSSKGLSPDKLRYYWPIFMREKINSNRLNIIDNIFRIIKIIIIIKIISVILPHFLAMEK</sequence>
<evidence type="ECO:0000256" key="13">
    <source>
        <dbReference type="RuleBase" id="RU363063"/>
    </source>
</evidence>
<evidence type="ECO:0000256" key="9">
    <source>
        <dbReference type="ARBA" id="ARBA00023034"/>
    </source>
</evidence>
<keyword evidence="15" id="KW-1185">Reference proteome</keyword>
<dbReference type="PANTHER" id="PTHR11214">
    <property type="entry name" value="BETA-1,3-N-ACETYLGLUCOSAMINYLTRANSFERASE"/>
    <property type="match status" value="1"/>
</dbReference>
<keyword evidence="8 13" id="KW-1133">Transmembrane helix</keyword>
<evidence type="ECO:0000256" key="2">
    <source>
        <dbReference type="ARBA" id="ARBA00004922"/>
    </source>
</evidence>
<feature type="transmembrane region" description="Helical" evidence="13">
    <location>
        <begin position="12"/>
        <end position="34"/>
    </location>
</feature>
<evidence type="ECO:0000256" key="4">
    <source>
        <dbReference type="ARBA" id="ARBA00022676"/>
    </source>
</evidence>
<evidence type="ECO:0000256" key="8">
    <source>
        <dbReference type="ARBA" id="ARBA00022989"/>
    </source>
</evidence>
<dbReference type="Gene3D" id="3.90.550.50">
    <property type="match status" value="1"/>
</dbReference>
<reference evidence="14" key="1">
    <citation type="submission" date="2025-08" db="UniProtKB">
        <authorList>
            <consortium name="Ensembl"/>
        </authorList>
    </citation>
    <scope>IDENTIFICATION</scope>
</reference>
<keyword evidence="10" id="KW-0443">Lipid metabolism</keyword>
<protein>
    <recommendedName>
        <fullName evidence="13">Hexosyltransferase</fullName>
        <ecNumber evidence="13">2.4.1.-</ecNumber>
    </recommendedName>
</protein>
<organism evidence="14 15">
    <name type="scientific">Eptatretus burgeri</name>
    <name type="common">Inshore hagfish</name>
    <dbReference type="NCBI Taxonomy" id="7764"/>
    <lineage>
        <taxon>Eukaryota</taxon>
        <taxon>Metazoa</taxon>
        <taxon>Chordata</taxon>
        <taxon>Craniata</taxon>
        <taxon>Vertebrata</taxon>
        <taxon>Cyclostomata</taxon>
        <taxon>Myxini</taxon>
        <taxon>Myxiniformes</taxon>
        <taxon>Myxinidae</taxon>
        <taxon>Eptatretinae</taxon>
        <taxon>Eptatretus</taxon>
    </lineage>
</organism>
<comment type="similarity">
    <text evidence="3 13">Belongs to the glycosyltransferase 31 family.</text>
</comment>
<evidence type="ECO:0000256" key="12">
    <source>
        <dbReference type="ARBA" id="ARBA00023180"/>
    </source>
</evidence>
<evidence type="ECO:0000256" key="6">
    <source>
        <dbReference type="ARBA" id="ARBA00022692"/>
    </source>
</evidence>
<dbReference type="PANTHER" id="PTHR11214:SF314">
    <property type="entry name" value="HEXOSYLTRANSFERASE"/>
    <property type="match status" value="1"/>
</dbReference>
<feature type="transmembrane region" description="Helical" evidence="13">
    <location>
        <begin position="346"/>
        <end position="365"/>
    </location>
</feature>
<evidence type="ECO:0000256" key="1">
    <source>
        <dbReference type="ARBA" id="ARBA00004323"/>
    </source>
</evidence>
<dbReference type="Proteomes" id="UP000694388">
    <property type="component" value="Unplaced"/>
</dbReference>
<evidence type="ECO:0000256" key="11">
    <source>
        <dbReference type="ARBA" id="ARBA00023136"/>
    </source>
</evidence>
<keyword evidence="12" id="KW-0325">Glycoprotein</keyword>
<keyword evidence="7" id="KW-0735">Signal-anchor</keyword>
<dbReference type="GeneTree" id="ENSGT00940000155117"/>
<evidence type="ECO:0000313" key="15">
    <source>
        <dbReference type="Proteomes" id="UP000694388"/>
    </source>
</evidence>
<dbReference type="GO" id="GO:0000139">
    <property type="term" value="C:Golgi membrane"/>
    <property type="evidence" value="ECO:0007669"/>
    <property type="project" value="UniProtKB-SubCell"/>
</dbReference>
<dbReference type="GO" id="GO:0006493">
    <property type="term" value="P:protein O-linked glycosylation"/>
    <property type="evidence" value="ECO:0007669"/>
    <property type="project" value="TreeGrafter"/>
</dbReference>
<keyword evidence="4 13" id="KW-0328">Glycosyltransferase</keyword>
<evidence type="ECO:0000256" key="3">
    <source>
        <dbReference type="ARBA" id="ARBA00008661"/>
    </source>
</evidence>
<dbReference type="GO" id="GO:0008499">
    <property type="term" value="F:N-acetyl-beta-D-glucosaminide beta-(1,3)-galactosyltransferase activity"/>
    <property type="evidence" value="ECO:0007669"/>
    <property type="project" value="TreeGrafter"/>
</dbReference>
<comment type="subcellular location">
    <subcellularLocation>
        <location evidence="1 13">Golgi apparatus membrane</location>
        <topology evidence="1 13">Single-pass type II membrane protein</topology>
    </subcellularLocation>
</comment>
<dbReference type="Ensembl" id="ENSEBUT00000028017.1">
    <property type="protein sequence ID" value="ENSEBUP00000027441.1"/>
    <property type="gene ID" value="ENSEBUG00000016817.1"/>
</dbReference>
<comment type="caution">
    <text evidence="13">Lacks conserved residue(s) required for the propagation of feature annotation.</text>
</comment>
<evidence type="ECO:0000256" key="5">
    <source>
        <dbReference type="ARBA" id="ARBA00022679"/>
    </source>
</evidence>
<dbReference type="Pfam" id="PF01762">
    <property type="entry name" value="Galactosyl_T"/>
    <property type="match status" value="1"/>
</dbReference>
<keyword evidence="5" id="KW-0808">Transferase</keyword>
<name>A0A8C4REA5_EPTBU</name>
<keyword evidence="9 13" id="KW-0333">Golgi apparatus</keyword>